<feature type="compositionally biased region" description="Low complexity" evidence="1">
    <location>
        <begin position="177"/>
        <end position="210"/>
    </location>
</feature>
<dbReference type="EMBL" id="JBHSAY010000010">
    <property type="protein sequence ID" value="MFC4133332.1"/>
    <property type="molecule type" value="Genomic_DNA"/>
</dbReference>
<feature type="compositionally biased region" description="Low complexity" evidence="1">
    <location>
        <begin position="146"/>
        <end position="161"/>
    </location>
</feature>
<evidence type="ECO:0000256" key="1">
    <source>
        <dbReference type="SAM" id="MobiDB-lite"/>
    </source>
</evidence>
<dbReference type="Proteomes" id="UP001595816">
    <property type="component" value="Unassembled WGS sequence"/>
</dbReference>
<protein>
    <recommendedName>
        <fullName evidence="6">Gram-positive cocci surface proteins LPxTG domain-containing protein</fullName>
    </recommendedName>
</protein>
<keyword evidence="5" id="KW-1185">Reference proteome</keyword>
<feature type="signal peptide" evidence="3">
    <location>
        <begin position="1"/>
        <end position="29"/>
    </location>
</feature>
<sequence length="257" mass="25062">MRTTWIGRGAATVAAGLIFIFGSSQAAFAAATIEINAGNVPTTAQAATHGCDFGGGPFANQDVWIFVLPEPNLQGDFTSLTVTFTDAGNVQHVLSIPADGGAIVDDNGTSKAYLATPAGWTLVNGSADITGTDPQNAKFNLTHACPATGSPSAGPSASTSPSTPPTASPSPFGGGESPSASTAASASTTPAESESPTPGESTSASTSGTPVPSGSVNTGGGGSAMSMSSVFLGGGALLGAVAGIGFLVLARQRRDLA</sequence>
<keyword evidence="3" id="KW-0732">Signal</keyword>
<keyword evidence="2" id="KW-1133">Transmembrane helix</keyword>
<reference evidence="5" key="1">
    <citation type="journal article" date="2019" name="Int. J. Syst. Evol. Microbiol.">
        <title>The Global Catalogue of Microorganisms (GCM) 10K type strain sequencing project: providing services to taxonomists for standard genome sequencing and annotation.</title>
        <authorList>
            <consortium name="The Broad Institute Genomics Platform"/>
            <consortium name="The Broad Institute Genome Sequencing Center for Infectious Disease"/>
            <person name="Wu L."/>
            <person name="Ma J."/>
        </authorList>
    </citation>
    <scope>NUCLEOTIDE SEQUENCE [LARGE SCALE GENOMIC DNA]</scope>
    <source>
        <strain evidence="5">CGMCC 4.7289</strain>
    </source>
</reference>
<accession>A0ABV8LSJ8</accession>
<feature type="chain" id="PRO_5045298074" description="Gram-positive cocci surface proteins LPxTG domain-containing protein" evidence="3">
    <location>
        <begin position="30"/>
        <end position="257"/>
    </location>
</feature>
<evidence type="ECO:0000256" key="2">
    <source>
        <dbReference type="SAM" id="Phobius"/>
    </source>
</evidence>
<name>A0ABV8LSJ8_9ACTN</name>
<feature type="transmembrane region" description="Helical" evidence="2">
    <location>
        <begin position="230"/>
        <end position="250"/>
    </location>
</feature>
<evidence type="ECO:0008006" key="6">
    <source>
        <dbReference type="Google" id="ProtNLM"/>
    </source>
</evidence>
<proteinExistence type="predicted"/>
<keyword evidence="2" id="KW-0812">Transmembrane</keyword>
<feature type="region of interest" description="Disordered" evidence="1">
    <location>
        <begin position="140"/>
        <end position="220"/>
    </location>
</feature>
<evidence type="ECO:0000313" key="5">
    <source>
        <dbReference type="Proteomes" id="UP001595816"/>
    </source>
</evidence>
<gene>
    <name evidence="4" type="ORF">ACFOZ4_22205</name>
</gene>
<dbReference type="RefSeq" id="WP_253760868.1">
    <property type="nucleotide sequence ID" value="NZ_JAMZDZ010000001.1"/>
</dbReference>
<keyword evidence="2" id="KW-0472">Membrane</keyword>
<evidence type="ECO:0000313" key="4">
    <source>
        <dbReference type="EMBL" id="MFC4133332.1"/>
    </source>
</evidence>
<organism evidence="4 5">
    <name type="scientific">Hamadaea flava</name>
    <dbReference type="NCBI Taxonomy" id="1742688"/>
    <lineage>
        <taxon>Bacteria</taxon>
        <taxon>Bacillati</taxon>
        <taxon>Actinomycetota</taxon>
        <taxon>Actinomycetes</taxon>
        <taxon>Micromonosporales</taxon>
        <taxon>Micromonosporaceae</taxon>
        <taxon>Hamadaea</taxon>
    </lineage>
</organism>
<evidence type="ECO:0000256" key="3">
    <source>
        <dbReference type="SAM" id="SignalP"/>
    </source>
</evidence>
<comment type="caution">
    <text evidence="4">The sequence shown here is derived from an EMBL/GenBank/DDBJ whole genome shotgun (WGS) entry which is preliminary data.</text>
</comment>